<accession>A0A3S0GZL0</accession>
<dbReference type="Gene3D" id="3.40.190.10">
    <property type="entry name" value="Periplasmic binding protein-like II"/>
    <property type="match status" value="1"/>
</dbReference>
<dbReference type="Pfam" id="PF03401">
    <property type="entry name" value="TctC"/>
    <property type="match status" value="1"/>
</dbReference>
<dbReference type="InterPro" id="IPR042100">
    <property type="entry name" value="Bug_dom1"/>
</dbReference>
<feature type="region of interest" description="Disordered" evidence="2">
    <location>
        <begin position="280"/>
        <end position="303"/>
    </location>
</feature>
<dbReference type="OrthoDB" id="8678477at2"/>
<dbReference type="RefSeq" id="WP_126468994.1">
    <property type="nucleotide sequence ID" value="NZ_RXOE01000001.1"/>
</dbReference>
<gene>
    <name evidence="4" type="ORF">EJP69_05870</name>
</gene>
<evidence type="ECO:0000256" key="3">
    <source>
        <dbReference type="SAM" id="SignalP"/>
    </source>
</evidence>
<dbReference type="PIRSF" id="PIRSF017082">
    <property type="entry name" value="YflP"/>
    <property type="match status" value="1"/>
</dbReference>
<feature type="signal peptide" evidence="3">
    <location>
        <begin position="1"/>
        <end position="27"/>
    </location>
</feature>
<dbReference type="PANTHER" id="PTHR42928">
    <property type="entry name" value="TRICARBOXYLATE-BINDING PROTEIN"/>
    <property type="match status" value="1"/>
</dbReference>
<keyword evidence="5" id="KW-1185">Reference proteome</keyword>
<evidence type="ECO:0000256" key="1">
    <source>
        <dbReference type="ARBA" id="ARBA00006987"/>
    </source>
</evidence>
<dbReference type="SUPFAM" id="SSF53850">
    <property type="entry name" value="Periplasmic binding protein-like II"/>
    <property type="match status" value="1"/>
</dbReference>
<comment type="similarity">
    <text evidence="1">Belongs to the UPF0065 (bug) family.</text>
</comment>
<reference evidence="4 5" key="1">
    <citation type="submission" date="2018-12" db="EMBL/GenBank/DDBJ databases">
        <title>The genome of Variovorax gossypii DSM 100435.</title>
        <authorList>
            <person name="Gao J."/>
            <person name="Sun J."/>
        </authorList>
    </citation>
    <scope>NUCLEOTIDE SEQUENCE [LARGE SCALE GENOMIC DNA]</scope>
    <source>
        <strain evidence="4 5">DSM 100435</strain>
    </source>
</reference>
<protein>
    <submittedName>
        <fullName evidence="4">Tripartite tricarboxylate transporter substrate binding protein</fullName>
    </submittedName>
</protein>
<dbReference type="CDD" id="cd13578">
    <property type="entry name" value="PBP2_Bug27"/>
    <property type="match status" value="1"/>
</dbReference>
<dbReference type="AlphaFoldDB" id="A0A3S0GZL0"/>
<evidence type="ECO:0000256" key="2">
    <source>
        <dbReference type="SAM" id="MobiDB-lite"/>
    </source>
</evidence>
<dbReference type="Gene3D" id="3.40.190.150">
    <property type="entry name" value="Bordetella uptake gene, domain 1"/>
    <property type="match status" value="1"/>
</dbReference>
<feature type="chain" id="PRO_5018749310" evidence="3">
    <location>
        <begin position="28"/>
        <end position="326"/>
    </location>
</feature>
<sequence>MRHSRRGFAGLMLALAAGLRASPSALAAPLSSRPIRLVVPFGAGGVADLVARSVAQKMSESMGQSIVVDNKPGAGGVVASDTVAKAPPDGHTLLLMSNGNAVSVGLFKSLPYDTLKDFAPVSTLGYFDMAVLAASDSRFKSFADLVAHAKAHPGKLNIGTINVGSTQNLAGELLKTSLGIDAQVVPFNGTPAVVTALRGGQVDVAVEILSPVLSQIEGKALRALAVMGEKRSPSLPEVPTVAESGTPGFQVASWNALAAPAKTPPDVIARLNQEARKALDSPEVRKRLQNLGVEPRGSTPQEQARLLDSEIRRWSGVIQRAGIPKQ</sequence>
<dbReference type="EMBL" id="RXOE01000001">
    <property type="protein sequence ID" value="RTQ37254.1"/>
    <property type="molecule type" value="Genomic_DNA"/>
</dbReference>
<dbReference type="InterPro" id="IPR005064">
    <property type="entry name" value="BUG"/>
</dbReference>
<evidence type="ECO:0000313" key="4">
    <source>
        <dbReference type="EMBL" id="RTQ37254.1"/>
    </source>
</evidence>
<comment type="caution">
    <text evidence="4">The sequence shown here is derived from an EMBL/GenBank/DDBJ whole genome shotgun (WGS) entry which is preliminary data.</text>
</comment>
<dbReference type="PANTHER" id="PTHR42928:SF5">
    <property type="entry name" value="BLR1237 PROTEIN"/>
    <property type="match status" value="1"/>
</dbReference>
<dbReference type="PROSITE" id="PS51318">
    <property type="entry name" value="TAT"/>
    <property type="match status" value="1"/>
</dbReference>
<dbReference type="Proteomes" id="UP000267418">
    <property type="component" value="Unassembled WGS sequence"/>
</dbReference>
<keyword evidence="3" id="KW-0732">Signal</keyword>
<name>A0A3S0GZL0_9BURK</name>
<proteinExistence type="inferred from homology"/>
<evidence type="ECO:0000313" key="5">
    <source>
        <dbReference type="Proteomes" id="UP000267418"/>
    </source>
</evidence>
<dbReference type="InterPro" id="IPR006311">
    <property type="entry name" value="TAT_signal"/>
</dbReference>
<organism evidence="4 5">
    <name type="scientific">Variovorax gossypii</name>
    <dbReference type="NCBI Taxonomy" id="1679495"/>
    <lineage>
        <taxon>Bacteria</taxon>
        <taxon>Pseudomonadati</taxon>
        <taxon>Pseudomonadota</taxon>
        <taxon>Betaproteobacteria</taxon>
        <taxon>Burkholderiales</taxon>
        <taxon>Comamonadaceae</taxon>
        <taxon>Variovorax</taxon>
    </lineage>
</organism>